<feature type="domain" description="Signal transduction histidine kinase subgroup 3 dimerisation and phosphoacceptor" evidence="6">
    <location>
        <begin position="201"/>
        <end position="266"/>
    </location>
</feature>
<feature type="transmembrane region" description="Helical" evidence="5">
    <location>
        <begin position="137"/>
        <end position="156"/>
    </location>
</feature>
<dbReference type="RefSeq" id="WP_154727949.1">
    <property type="nucleotide sequence ID" value="NZ_SZYE01000005.1"/>
</dbReference>
<dbReference type="Proteomes" id="UP000308121">
    <property type="component" value="Unassembled WGS sequence"/>
</dbReference>
<evidence type="ECO:0000256" key="4">
    <source>
        <dbReference type="SAM" id="MobiDB-lite"/>
    </source>
</evidence>
<dbReference type="Pfam" id="PF07730">
    <property type="entry name" value="HisKA_3"/>
    <property type="match status" value="1"/>
</dbReference>
<dbReference type="InterPro" id="IPR011712">
    <property type="entry name" value="Sig_transdc_His_kin_sub3_dim/P"/>
</dbReference>
<reference evidence="7 8" key="1">
    <citation type="submission" date="2019-05" db="EMBL/GenBank/DDBJ databases">
        <title>Genome sequence of Cellulomonas hominis strain CS1.</title>
        <authorList>
            <person name="Belmont J."/>
            <person name="Maclea K.S."/>
        </authorList>
    </citation>
    <scope>NUCLEOTIDE SEQUENCE [LARGE SCALE GENOMIC DNA]</scope>
    <source>
        <strain evidence="7 8">CS1</strain>
    </source>
</reference>
<feature type="region of interest" description="Disordered" evidence="4">
    <location>
        <begin position="343"/>
        <end position="367"/>
    </location>
</feature>
<dbReference type="InterPro" id="IPR036890">
    <property type="entry name" value="HATPase_C_sf"/>
</dbReference>
<gene>
    <name evidence="7" type="ORF">FA014_01515</name>
</gene>
<dbReference type="GO" id="GO:0000155">
    <property type="term" value="F:phosphorelay sensor kinase activity"/>
    <property type="evidence" value="ECO:0007669"/>
    <property type="project" value="InterPro"/>
</dbReference>
<dbReference type="OrthoDB" id="5241784at2"/>
<keyword evidence="5" id="KW-0812">Transmembrane</keyword>
<dbReference type="PANTHER" id="PTHR24421:SF63">
    <property type="entry name" value="SENSOR HISTIDINE KINASE DESK"/>
    <property type="match status" value="1"/>
</dbReference>
<evidence type="ECO:0000256" key="2">
    <source>
        <dbReference type="ARBA" id="ARBA00022777"/>
    </source>
</evidence>
<feature type="transmembrane region" description="Helical" evidence="5">
    <location>
        <begin position="162"/>
        <end position="180"/>
    </location>
</feature>
<sequence>MSSEGTTDRPRRPARDIGWAPGEGRRVMRVVGPALGVVWVVFLLQPWQAAWDSAPGAERDVSLVAVALLAASFAWVVINRAGPFGRATPLPQAAALLAGQLVLVVLATLAADADGLVGLVFVGVSAIFLLRDPRALLVAPVSIAAILVLPRVVPGWEPIDDLVISVVLATLAVFGFTQLVQRNRQLQAARDEVAVLAVEQERERIARDMHDILGHSLTVISVKAELAARLMDVDADRARAEVLEVQGLARSALADVRGMVAGTRAVTLAGELAGARQAFDAAGIEADVPGAFDAVPDHLRELFAWAVREGTTNVLRHAAATRVSVTLSDDTLTIDDDGADGAADAARGSGHGLAGLSERARRAGARV</sequence>
<evidence type="ECO:0000256" key="3">
    <source>
        <dbReference type="ARBA" id="ARBA00023012"/>
    </source>
</evidence>
<proteinExistence type="predicted"/>
<dbReference type="GO" id="GO:0016020">
    <property type="term" value="C:membrane"/>
    <property type="evidence" value="ECO:0007669"/>
    <property type="project" value="InterPro"/>
</dbReference>
<feature type="transmembrane region" description="Helical" evidence="5">
    <location>
        <begin position="115"/>
        <end position="130"/>
    </location>
</feature>
<dbReference type="GO" id="GO:0046983">
    <property type="term" value="F:protein dimerization activity"/>
    <property type="evidence" value="ECO:0007669"/>
    <property type="project" value="InterPro"/>
</dbReference>
<keyword evidence="2 7" id="KW-0418">Kinase</keyword>
<evidence type="ECO:0000256" key="1">
    <source>
        <dbReference type="ARBA" id="ARBA00022679"/>
    </source>
</evidence>
<evidence type="ECO:0000313" key="8">
    <source>
        <dbReference type="Proteomes" id="UP000308121"/>
    </source>
</evidence>
<feature type="transmembrane region" description="Helical" evidence="5">
    <location>
        <begin position="61"/>
        <end position="78"/>
    </location>
</feature>
<dbReference type="InterPro" id="IPR050482">
    <property type="entry name" value="Sensor_HK_TwoCompSys"/>
</dbReference>
<name>A0A7Z8K3H3_9CELL</name>
<evidence type="ECO:0000259" key="6">
    <source>
        <dbReference type="Pfam" id="PF07730"/>
    </source>
</evidence>
<comment type="caution">
    <text evidence="7">The sequence shown here is derived from an EMBL/GenBank/DDBJ whole genome shotgun (WGS) entry which is preliminary data.</text>
</comment>
<dbReference type="AlphaFoldDB" id="A0A7Z8K3H3"/>
<evidence type="ECO:0000313" key="7">
    <source>
        <dbReference type="EMBL" id="TKR27184.1"/>
    </source>
</evidence>
<evidence type="ECO:0000256" key="5">
    <source>
        <dbReference type="SAM" id="Phobius"/>
    </source>
</evidence>
<organism evidence="7 8">
    <name type="scientific">Cellulomonas hominis</name>
    <dbReference type="NCBI Taxonomy" id="156981"/>
    <lineage>
        <taxon>Bacteria</taxon>
        <taxon>Bacillati</taxon>
        <taxon>Actinomycetota</taxon>
        <taxon>Actinomycetes</taxon>
        <taxon>Micrococcales</taxon>
        <taxon>Cellulomonadaceae</taxon>
        <taxon>Cellulomonas</taxon>
    </lineage>
</organism>
<dbReference type="Gene3D" id="3.30.565.10">
    <property type="entry name" value="Histidine kinase-like ATPase, C-terminal domain"/>
    <property type="match status" value="1"/>
</dbReference>
<feature type="non-terminal residue" evidence="7">
    <location>
        <position position="367"/>
    </location>
</feature>
<feature type="transmembrane region" description="Helical" evidence="5">
    <location>
        <begin position="30"/>
        <end position="49"/>
    </location>
</feature>
<keyword evidence="3" id="KW-0902">Two-component regulatory system</keyword>
<dbReference type="Gene3D" id="1.20.5.1930">
    <property type="match status" value="1"/>
</dbReference>
<dbReference type="PANTHER" id="PTHR24421">
    <property type="entry name" value="NITRATE/NITRITE SENSOR PROTEIN NARX-RELATED"/>
    <property type="match status" value="1"/>
</dbReference>
<keyword evidence="5" id="KW-1133">Transmembrane helix</keyword>
<keyword evidence="5" id="KW-0472">Membrane</keyword>
<dbReference type="EMBL" id="SZYE01000005">
    <property type="protein sequence ID" value="TKR27184.1"/>
    <property type="molecule type" value="Genomic_DNA"/>
</dbReference>
<keyword evidence="1" id="KW-0808">Transferase</keyword>
<protein>
    <submittedName>
        <fullName evidence="7">Histidine kinase</fullName>
    </submittedName>
</protein>
<accession>A0A7Z8K3H3</accession>
<feature type="transmembrane region" description="Helical" evidence="5">
    <location>
        <begin position="90"/>
        <end position="109"/>
    </location>
</feature>